<dbReference type="AlphaFoldDB" id="A0AA40KKH5"/>
<keyword evidence="3" id="KW-1185">Reference proteome</keyword>
<protein>
    <submittedName>
        <fullName evidence="2">Uncharacterized protein</fullName>
    </submittedName>
</protein>
<evidence type="ECO:0000313" key="3">
    <source>
        <dbReference type="Proteomes" id="UP001177670"/>
    </source>
</evidence>
<dbReference type="Proteomes" id="UP001177670">
    <property type="component" value="Unassembled WGS sequence"/>
</dbReference>
<comment type="caution">
    <text evidence="2">The sequence shown here is derived from an EMBL/GenBank/DDBJ whole genome shotgun (WGS) entry which is preliminary data.</text>
</comment>
<organism evidence="2 3">
    <name type="scientific">Melipona bicolor</name>
    <dbReference type="NCBI Taxonomy" id="60889"/>
    <lineage>
        <taxon>Eukaryota</taxon>
        <taxon>Metazoa</taxon>
        <taxon>Ecdysozoa</taxon>
        <taxon>Arthropoda</taxon>
        <taxon>Hexapoda</taxon>
        <taxon>Insecta</taxon>
        <taxon>Pterygota</taxon>
        <taxon>Neoptera</taxon>
        <taxon>Endopterygota</taxon>
        <taxon>Hymenoptera</taxon>
        <taxon>Apocrita</taxon>
        <taxon>Aculeata</taxon>
        <taxon>Apoidea</taxon>
        <taxon>Anthophila</taxon>
        <taxon>Apidae</taxon>
        <taxon>Melipona</taxon>
    </lineage>
</organism>
<gene>
    <name evidence="2" type="ORF">K0M31_008395</name>
</gene>
<dbReference type="EMBL" id="JAHYIQ010000020">
    <property type="protein sequence ID" value="KAK1123697.1"/>
    <property type="molecule type" value="Genomic_DNA"/>
</dbReference>
<name>A0AA40KKH5_9HYME</name>
<reference evidence="2" key="1">
    <citation type="submission" date="2021-10" db="EMBL/GenBank/DDBJ databases">
        <title>Melipona bicolor Genome sequencing and assembly.</title>
        <authorList>
            <person name="Araujo N.S."/>
            <person name="Arias M.C."/>
        </authorList>
    </citation>
    <scope>NUCLEOTIDE SEQUENCE</scope>
    <source>
        <strain evidence="2">USP_2M_L1-L4_2017</strain>
        <tissue evidence="2">Whole body</tissue>
    </source>
</reference>
<sequence length="85" mass="9737">MFLIPNYIKIQSPIFNVDAKFPNVEVCVRESRTKIEPRRTVGDNWRLTTSAPEDPAHKGRGSTGNIWWIDQDFSAEERDCSTPTV</sequence>
<feature type="region of interest" description="Disordered" evidence="1">
    <location>
        <begin position="43"/>
        <end position="63"/>
    </location>
</feature>
<evidence type="ECO:0000256" key="1">
    <source>
        <dbReference type="SAM" id="MobiDB-lite"/>
    </source>
</evidence>
<accession>A0AA40KKH5</accession>
<proteinExistence type="predicted"/>
<evidence type="ECO:0000313" key="2">
    <source>
        <dbReference type="EMBL" id="KAK1123697.1"/>
    </source>
</evidence>